<proteinExistence type="predicted"/>
<dbReference type="RefSeq" id="WP_021619449.1">
    <property type="nucleotide sequence ID" value="NZ_KE952680.1"/>
</dbReference>
<dbReference type="AlphaFoldDB" id="U1WT35"/>
<keyword evidence="3" id="KW-1185">Reference proteome</keyword>
<evidence type="ECO:0008006" key="4">
    <source>
        <dbReference type="Google" id="ProtNLM"/>
    </source>
</evidence>
<dbReference type="Proteomes" id="UP000016511">
    <property type="component" value="Unassembled WGS sequence"/>
</dbReference>
<feature type="transmembrane region" description="Helical" evidence="1">
    <location>
        <begin position="245"/>
        <end position="270"/>
    </location>
</feature>
<name>U1WT35_ANEAE</name>
<evidence type="ECO:0000256" key="1">
    <source>
        <dbReference type="SAM" id="Phobius"/>
    </source>
</evidence>
<gene>
    <name evidence="2" type="ORF">HMPREF0083_00142</name>
</gene>
<reference evidence="2 3" key="1">
    <citation type="submission" date="2013-08" db="EMBL/GenBank/DDBJ databases">
        <authorList>
            <person name="Weinstock G."/>
            <person name="Sodergren E."/>
            <person name="Wylie T."/>
            <person name="Fulton L."/>
            <person name="Fulton R."/>
            <person name="Fronick C."/>
            <person name="O'Laughlin M."/>
            <person name="Godfrey J."/>
            <person name="Miner T."/>
            <person name="Herter B."/>
            <person name="Appelbaum E."/>
            <person name="Cordes M."/>
            <person name="Lek S."/>
            <person name="Wollam A."/>
            <person name="Pepin K.H."/>
            <person name="Palsikar V.B."/>
            <person name="Mitreva M."/>
            <person name="Wilson R.K."/>
        </authorList>
    </citation>
    <scope>NUCLEOTIDE SEQUENCE [LARGE SCALE GENOMIC DNA]</scope>
    <source>
        <strain evidence="2 3">ATCC 12856</strain>
    </source>
</reference>
<dbReference type="STRING" id="649747.HMPREF0083_00142"/>
<sequence>MSYLFEQAWRQITRQMWKNLLVVIQLLVALVILQIVISVYLSEKEEYSRYINIFGSDIYKVEMFVQSAEGNAHQFSEEVIRNLKQKEGNIFTLLKGTSQAIYLPEFDEPILYIELSPELYRNIVKEQKVEATAPYLVSKDLKAKINGTINIDGIQVKSDALAITDELLQILGYRNIPKMWIIVPKEINKQSSEPNMKLWIKSSELSAQSMSSIHNILKSDNSNAHYSITKVVELPEAKMNFMRAMVVSFLFFTVSVLFIFCIGMLGANYIKFLSERHNWAIHIVYGAMKKQLMYVQVIYFLIIVAIPFIFSFFISDFVLNSFLYTQNDVRLRFGYTSLVSVITLLIIGVCSLIPFHNLRNMHITEFLK</sequence>
<keyword evidence="1" id="KW-0812">Transmembrane</keyword>
<organism evidence="2 3">
    <name type="scientific">Aneurinibacillus aneurinilyticus ATCC 12856</name>
    <dbReference type="NCBI Taxonomy" id="649747"/>
    <lineage>
        <taxon>Bacteria</taxon>
        <taxon>Bacillati</taxon>
        <taxon>Bacillota</taxon>
        <taxon>Bacilli</taxon>
        <taxon>Bacillales</taxon>
        <taxon>Paenibacillaceae</taxon>
        <taxon>Aneurinibacillus group</taxon>
        <taxon>Aneurinibacillus</taxon>
    </lineage>
</organism>
<feature type="transmembrane region" description="Helical" evidence="1">
    <location>
        <begin position="291"/>
        <end position="314"/>
    </location>
</feature>
<feature type="transmembrane region" description="Helical" evidence="1">
    <location>
        <begin position="20"/>
        <end position="41"/>
    </location>
</feature>
<comment type="caution">
    <text evidence="2">The sequence shown here is derived from an EMBL/GenBank/DDBJ whole genome shotgun (WGS) entry which is preliminary data.</text>
</comment>
<dbReference type="HOGENOM" id="CLU_751515_0_0_9"/>
<accession>U1WT35</accession>
<dbReference type="GeneID" id="92837555"/>
<evidence type="ECO:0000313" key="3">
    <source>
        <dbReference type="Proteomes" id="UP000016511"/>
    </source>
</evidence>
<evidence type="ECO:0000313" key="2">
    <source>
        <dbReference type="EMBL" id="ERI11759.1"/>
    </source>
</evidence>
<keyword evidence="1" id="KW-0472">Membrane</keyword>
<protein>
    <recommendedName>
        <fullName evidence="4">Efflux ABC transporter, permease protein</fullName>
    </recommendedName>
</protein>
<dbReference type="EMBL" id="AWSJ01000012">
    <property type="protein sequence ID" value="ERI11759.1"/>
    <property type="molecule type" value="Genomic_DNA"/>
</dbReference>
<keyword evidence="1" id="KW-1133">Transmembrane helix</keyword>
<dbReference type="PATRIC" id="fig|649747.3.peg.127"/>
<feature type="transmembrane region" description="Helical" evidence="1">
    <location>
        <begin position="334"/>
        <end position="355"/>
    </location>
</feature>